<dbReference type="PANTHER" id="PTHR24276:SF91">
    <property type="entry name" value="AT26814P-RELATED"/>
    <property type="match status" value="1"/>
</dbReference>
<dbReference type="Gene3D" id="2.40.10.10">
    <property type="entry name" value="Trypsin-like serine proteases"/>
    <property type="match status" value="1"/>
</dbReference>
<accession>B4NKQ5</accession>
<evidence type="ECO:0000256" key="9">
    <source>
        <dbReference type="SAM" id="SignalP"/>
    </source>
</evidence>
<evidence type="ECO:0000256" key="2">
    <source>
        <dbReference type="ARBA" id="ARBA00022670"/>
    </source>
</evidence>
<reference evidence="11 12" key="1">
    <citation type="journal article" date="2007" name="Nature">
        <title>Evolution of genes and genomes on the Drosophila phylogeny.</title>
        <authorList>
            <consortium name="Drosophila 12 Genomes Consortium"/>
            <person name="Clark A.G."/>
            <person name="Eisen M.B."/>
            <person name="Smith D.R."/>
            <person name="Bergman C.M."/>
            <person name="Oliver B."/>
            <person name="Markow T.A."/>
            <person name="Kaufman T.C."/>
            <person name="Kellis M."/>
            <person name="Gelbart W."/>
            <person name="Iyer V.N."/>
            <person name="Pollard D.A."/>
            <person name="Sackton T.B."/>
            <person name="Larracuente A.M."/>
            <person name="Singh N.D."/>
            <person name="Abad J.P."/>
            <person name="Abt D.N."/>
            <person name="Adryan B."/>
            <person name="Aguade M."/>
            <person name="Akashi H."/>
            <person name="Anderson W.W."/>
            <person name="Aquadro C.F."/>
            <person name="Ardell D.H."/>
            <person name="Arguello R."/>
            <person name="Artieri C.G."/>
            <person name="Barbash D.A."/>
            <person name="Barker D."/>
            <person name="Barsanti P."/>
            <person name="Batterham P."/>
            <person name="Batzoglou S."/>
            <person name="Begun D."/>
            <person name="Bhutkar A."/>
            <person name="Blanco E."/>
            <person name="Bosak S.A."/>
            <person name="Bradley R.K."/>
            <person name="Brand A.D."/>
            <person name="Brent M.R."/>
            <person name="Brooks A.N."/>
            <person name="Brown R.H."/>
            <person name="Butlin R.K."/>
            <person name="Caggese C."/>
            <person name="Calvi B.R."/>
            <person name="Bernardo de Carvalho A."/>
            <person name="Caspi A."/>
            <person name="Castrezana S."/>
            <person name="Celniker S.E."/>
            <person name="Chang J.L."/>
            <person name="Chapple C."/>
            <person name="Chatterji S."/>
            <person name="Chinwalla A."/>
            <person name="Civetta A."/>
            <person name="Clifton S.W."/>
            <person name="Comeron J.M."/>
            <person name="Costello J.C."/>
            <person name="Coyne J.A."/>
            <person name="Daub J."/>
            <person name="David R.G."/>
            <person name="Delcher A.L."/>
            <person name="Delehaunty K."/>
            <person name="Do C.B."/>
            <person name="Ebling H."/>
            <person name="Edwards K."/>
            <person name="Eickbush T."/>
            <person name="Evans J.D."/>
            <person name="Filipski A."/>
            <person name="Findeiss S."/>
            <person name="Freyhult E."/>
            <person name="Fulton L."/>
            <person name="Fulton R."/>
            <person name="Garcia A.C."/>
            <person name="Gardiner A."/>
            <person name="Garfield D.A."/>
            <person name="Garvin B.E."/>
            <person name="Gibson G."/>
            <person name="Gilbert D."/>
            <person name="Gnerre S."/>
            <person name="Godfrey J."/>
            <person name="Good R."/>
            <person name="Gotea V."/>
            <person name="Gravely B."/>
            <person name="Greenberg A.J."/>
            <person name="Griffiths-Jones S."/>
            <person name="Gross S."/>
            <person name="Guigo R."/>
            <person name="Gustafson E.A."/>
            <person name="Haerty W."/>
            <person name="Hahn M.W."/>
            <person name="Halligan D.L."/>
            <person name="Halpern A.L."/>
            <person name="Halter G.M."/>
            <person name="Han M.V."/>
            <person name="Heger A."/>
            <person name="Hillier L."/>
            <person name="Hinrichs A.S."/>
            <person name="Holmes I."/>
            <person name="Hoskins R.A."/>
            <person name="Hubisz M.J."/>
            <person name="Hultmark D."/>
            <person name="Huntley M.A."/>
            <person name="Jaffe D.B."/>
            <person name="Jagadeeshan S."/>
            <person name="Jeck W.R."/>
            <person name="Johnson J."/>
            <person name="Jones C.D."/>
            <person name="Jordan W.C."/>
            <person name="Karpen G.H."/>
            <person name="Kataoka E."/>
            <person name="Keightley P.D."/>
            <person name="Kheradpour P."/>
            <person name="Kirkness E.F."/>
            <person name="Koerich L.B."/>
            <person name="Kristiansen K."/>
            <person name="Kudrna D."/>
            <person name="Kulathinal R.J."/>
            <person name="Kumar S."/>
            <person name="Kwok R."/>
            <person name="Lander E."/>
            <person name="Langley C.H."/>
            <person name="Lapoint R."/>
            <person name="Lazzaro B.P."/>
            <person name="Lee S.J."/>
            <person name="Levesque L."/>
            <person name="Li R."/>
            <person name="Lin C.F."/>
            <person name="Lin M.F."/>
            <person name="Lindblad-Toh K."/>
            <person name="Llopart A."/>
            <person name="Long M."/>
            <person name="Low L."/>
            <person name="Lozovsky E."/>
            <person name="Lu J."/>
            <person name="Luo M."/>
            <person name="Machado C.A."/>
            <person name="Makalowski W."/>
            <person name="Marzo M."/>
            <person name="Matsuda M."/>
            <person name="Matzkin L."/>
            <person name="McAllister B."/>
            <person name="McBride C.S."/>
            <person name="McKernan B."/>
            <person name="McKernan K."/>
            <person name="Mendez-Lago M."/>
            <person name="Minx P."/>
            <person name="Mollenhauer M.U."/>
            <person name="Montooth K."/>
            <person name="Mount S.M."/>
            <person name="Mu X."/>
            <person name="Myers E."/>
            <person name="Negre B."/>
            <person name="Newfeld S."/>
            <person name="Nielsen R."/>
            <person name="Noor M.A."/>
            <person name="O'Grady P."/>
            <person name="Pachter L."/>
            <person name="Papaceit M."/>
            <person name="Parisi M.J."/>
            <person name="Parisi M."/>
            <person name="Parts L."/>
            <person name="Pedersen J.S."/>
            <person name="Pesole G."/>
            <person name="Phillippy A.M."/>
            <person name="Ponting C.P."/>
            <person name="Pop M."/>
            <person name="Porcelli D."/>
            <person name="Powell J.R."/>
            <person name="Prohaska S."/>
            <person name="Pruitt K."/>
            <person name="Puig M."/>
            <person name="Quesneville H."/>
            <person name="Ram K.R."/>
            <person name="Rand D."/>
            <person name="Rasmussen M.D."/>
            <person name="Reed L.K."/>
            <person name="Reenan R."/>
            <person name="Reily A."/>
            <person name="Remington K.A."/>
            <person name="Rieger T.T."/>
            <person name="Ritchie M.G."/>
            <person name="Robin C."/>
            <person name="Rogers Y.H."/>
            <person name="Rohde C."/>
            <person name="Rozas J."/>
            <person name="Rubenfield M.J."/>
            <person name="Ruiz A."/>
            <person name="Russo S."/>
            <person name="Salzberg S.L."/>
            <person name="Sanchez-Gracia A."/>
            <person name="Saranga D.J."/>
            <person name="Sato H."/>
            <person name="Schaeffer S.W."/>
            <person name="Schatz M.C."/>
            <person name="Schlenke T."/>
            <person name="Schwartz R."/>
            <person name="Segarra C."/>
            <person name="Singh R.S."/>
            <person name="Sirot L."/>
            <person name="Sirota M."/>
            <person name="Sisneros N.B."/>
            <person name="Smith C.D."/>
            <person name="Smith T.F."/>
            <person name="Spieth J."/>
            <person name="Stage D.E."/>
            <person name="Stark A."/>
            <person name="Stephan W."/>
            <person name="Strausberg R.L."/>
            <person name="Strempel S."/>
            <person name="Sturgill D."/>
            <person name="Sutton G."/>
            <person name="Sutton G.G."/>
            <person name="Tao W."/>
            <person name="Teichmann S."/>
            <person name="Tobari Y.N."/>
            <person name="Tomimura Y."/>
            <person name="Tsolas J.M."/>
            <person name="Valente V.L."/>
            <person name="Venter E."/>
            <person name="Venter J.C."/>
            <person name="Vicario S."/>
            <person name="Vieira F.G."/>
            <person name="Vilella A.J."/>
            <person name="Villasante A."/>
            <person name="Walenz B."/>
            <person name="Wang J."/>
            <person name="Wasserman M."/>
            <person name="Watts T."/>
            <person name="Wilson D."/>
            <person name="Wilson R.K."/>
            <person name="Wing R.A."/>
            <person name="Wolfner M.F."/>
            <person name="Wong A."/>
            <person name="Wong G.K."/>
            <person name="Wu C.I."/>
            <person name="Wu G."/>
            <person name="Yamamoto D."/>
            <person name="Yang H.P."/>
            <person name="Yang S.P."/>
            <person name="Yorke J.A."/>
            <person name="Yoshida K."/>
            <person name="Zdobnov E."/>
            <person name="Zhang P."/>
            <person name="Zhang Y."/>
            <person name="Zimin A.V."/>
            <person name="Baldwin J."/>
            <person name="Abdouelleil A."/>
            <person name="Abdulkadir J."/>
            <person name="Abebe A."/>
            <person name="Abera B."/>
            <person name="Abreu J."/>
            <person name="Acer S.C."/>
            <person name="Aftuck L."/>
            <person name="Alexander A."/>
            <person name="An P."/>
            <person name="Anderson E."/>
            <person name="Anderson S."/>
            <person name="Arachi H."/>
            <person name="Azer M."/>
            <person name="Bachantsang P."/>
            <person name="Barry A."/>
            <person name="Bayul T."/>
            <person name="Berlin A."/>
            <person name="Bessette D."/>
            <person name="Bloom T."/>
            <person name="Blye J."/>
            <person name="Boguslavskiy L."/>
            <person name="Bonnet C."/>
            <person name="Boukhgalter B."/>
            <person name="Bourzgui I."/>
            <person name="Brown A."/>
            <person name="Cahill P."/>
            <person name="Channer S."/>
            <person name="Cheshatsang Y."/>
            <person name="Chuda L."/>
            <person name="Citroen M."/>
            <person name="Collymore A."/>
            <person name="Cooke P."/>
            <person name="Costello M."/>
            <person name="D'Aco K."/>
            <person name="Daza R."/>
            <person name="De Haan G."/>
            <person name="DeGray S."/>
            <person name="DeMaso C."/>
            <person name="Dhargay N."/>
            <person name="Dooley K."/>
            <person name="Dooley E."/>
            <person name="Doricent M."/>
            <person name="Dorje P."/>
            <person name="Dorjee K."/>
            <person name="Dupes A."/>
            <person name="Elong R."/>
            <person name="Falk J."/>
            <person name="Farina A."/>
            <person name="Faro S."/>
            <person name="Ferguson D."/>
            <person name="Fisher S."/>
            <person name="Foley C.D."/>
            <person name="Franke A."/>
            <person name="Friedrich D."/>
            <person name="Gadbois L."/>
            <person name="Gearin G."/>
            <person name="Gearin C.R."/>
            <person name="Giannoukos G."/>
            <person name="Goode T."/>
            <person name="Graham J."/>
            <person name="Grandbois E."/>
            <person name="Grewal S."/>
            <person name="Gyaltsen K."/>
            <person name="Hafez N."/>
            <person name="Hagos B."/>
            <person name="Hall J."/>
            <person name="Henson C."/>
            <person name="Hollinger A."/>
            <person name="Honan T."/>
            <person name="Huard M.D."/>
            <person name="Hughes L."/>
            <person name="Hurhula B."/>
            <person name="Husby M.E."/>
            <person name="Kamat A."/>
            <person name="Kanga B."/>
            <person name="Kashin S."/>
            <person name="Khazanovich D."/>
            <person name="Kisner P."/>
            <person name="Lance K."/>
            <person name="Lara M."/>
            <person name="Lee W."/>
            <person name="Lennon N."/>
            <person name="Letendre F."/>
            <person name="LeVine R."/>
            <person name="Lipovsky A."/>
            <person name="Liu X."/>
            <person name="Liu J."/>
            <person name="Liu S."/>
            <person name="Lokyitsang T."/>
            <person name="Lokyitsang Y."/>
            <person name="Lubonja R."/>
            <person name="Lui A."/>
            <person name="MacDonald P."/>
            <person name="Magnisalis V."/>
            <person name="Maru K."/>
            <person name="Matthews C."/>
            <person name="McCusker W."/>
            <person name="McDonough S."/>
            <person name="Mehta T."/>
            <person name="Meldrim J."/>
            <person name="Meneus L."/>
            <person name="Mihai O."/>
            <person name="Mihalev A."/>
            <person name="Mihova T."/>
            <person name="Mittelman R."/>
            <person name="Mlenga V."/>
            <person name="Montmayeur A."/>
            <person name="Mulrain L."/>
            <person name="Navidi A."/>
            <person name="Naylor J."/>
            <person name="Negash T."/>
            <person name="Nguyen T."/>
            <person name="Nguyen N."/>
            <person name="Nicol R."/>
            <person name="Norbu C."/>
            <person name="Norbu N."/>
            <person name="Novod N."/>
            <person name="O'Neill B."/>
            <person name="Osman S."/>
            <person name="Markiewicz E."/>
            <person name="Oyono O.L."/>
            <person name="Patti C."/>
            <person name="Phunkhang P."/>
            <person name="Pierre F."/>
            <person name="Priest M."/>
            <person name="Raghuraman S."/>
            <person name="Rege F."/>
            <person name="Reyes R."/>
            <person name="Rise C."/>
            <person name="Rogov P."/>
            <person name="Ross K."/>
            <person name="Ryan E."/>
            <person name="Settipalli S."/>
            <person name="Shea T."/>
            <person name="Sherpa N."/>
            <person name="Shi L."/>
            <person name="Shih D."/>
            <person name="Sparrow T."/>
            <person name="Spaulding J."/>
            <person name="Stalker J."/>
            <person name="Stange-Thomann N."/>
            <person name="Stavropoulos S."/>
            <person name="Stone C."/>
            <person name="Strader C."/>
            <person name="Tesfaye S."/>
            <person name="Thomson T."/>
            <person name="Thoulutsang Y."/>
            <person name="Thoulutsang D."/>
            <person name="Topham K."/>
            <person name="Topping I."/>
            <person name="Tsamla T."/>
            <person name="Vassiliev H."/>
            <person name="Vo A."/>
            <person name="Wangchuk T."/>
            <person name="Wangdi T."/>
            <person name="Weiand M."/>
            <person name="Wilkinson J."/>
            <person name="Wilson A."/>
            <person name="Yadav S."/>
            <person name="Young G."/>
            <person name="Yu Q."/>
            <person name="Zembek L."/>
            <person name="Zhong D."/>
            <person name="Zimmer A."/>
            <person name="Zwirko Z."/>
            <person name="Jaffe D.B."/>
            <person name="Alvarez P."/>
            <person name="Brockman W."/>
            <person name="Butler J."/>
            <person name="Chin C."/>
            <person name="Gnerre S."/>
            <person name="Grabherr M."/>
            <person name="Kleber M."/>
            <person name="Mauceli E."/>
            <person name="MacCallum I."/>
        </authorList>
    </citation>
    <scope>NUCLEOTIDE SEQUENCE [LARGE SCALE GENOMIC DNA]</scope>
    <source>
        <strain evidence="12">Tucson 14030-0811.24</strain>
    </source>
</reference>
<sequence>MNAKLYTSTKGRFLLSIYGILGIVLEAAQASEPFVLGSANNLHIKSAVRTVDTEGYQLTEGTAHVGPWLLRILDGERFACGGVYYAPLWVITSANCMYLYRSRLNQLSVEYVTPRSGESKNYALIDSVVVPKMFRQYSNFMDIAMVKLLNPIERDGDFAKLCSKPLREHPQLAVVACGAGPDEELRTEQISLMKKMECENEYGKLRLTETIACGHEFNRPRECMFEFGCPVTSQDKVCAIVAYGPECSKPGAPGLFTDIYQVRHFILNAVRNKPHRKHKIRRISRRSRRVY</sequence>
<evidence type="ECO:0000259" key="10">
    <source>
        <dbReference type="PROSITE" id="PS50240"/>
    </source>
</evidence>
<feature type="chain" id="PRO_5002820092" description="trypsin" evidence="9">
    <location>
        <begin position="31"/>
        <end position="291"/>
    </location>
</feature>
<dbReference type="GO" id="GO:0004252">
    <property type="term" value="F:serine-type endopeptidase activity"/>
    <property type="evidence" value="ECO:0007669"/>
    <property type="project" value="UniProtKB-EC"/>
</dbReference>
<feature type="signal peptide" evidence="9">
    <location>
        <begin position="1"/>
        <end position="30"/>
    </location>
</feature>
<comment type="catalytic activity">
    <reaction evidence="7">
        <text>Preferential cleavage: Arg-|-Xaa, Lys-|-Xaa.</text>
        <dbReference type="EC" id="3.4.21.4"/>
    </reaction>
</comment>
<evidence type="ECO:0000256" key="8">
    <source>
        <dbReference type="ARBA" id="ARBA00038868"/>
    </source>
</evidence>
<dbReference type="Pfam" id="PF00089">
    <property type="entry name" value="Trypsin"/>
    <property type="match status" value="1"/>
</dbReference>
<dbReference type="AlphaFoldDB" id="B4NKQ5"/>
<proteinExistence type="predicted"/>
<protein>
    <recommendedName>
        <fullName evidence="8">trypsin</fullName>
        <ecNumber evidence="8">3.4.21.4</ecNumber>
    </recommendedName>
</protein>
<evidence type="ECO:0000313" key="11">
    <source>
        <dbReference type="EMBL" id="EDW84116.1"/>
    </source>
</evidence>
<dbReference type="InterPro" id="IPR043504">
    <property type="entry name" value="Peptidase_S1_PA_chymotrypsin"/>
</dbReference>
<dbReference type="OrthoDB" id="7864066at2759"/>
<dbReference type="eggNOG" id="KOG3627">
    <property type="taxonomic scope" value="Eukaryota"/>
</dbReference>
<keyword evidence="4 11" id="KW-0378">Hydrolase</keyword>
<dbReference type="InterPro" id="IPR001254">
    <property type="entry name" value="Trypsin_dom"/>
</dbReference>
<evidence type="ECO:0000313" key="12">
    <source>
        <dbReference type="Proteomes" id="UP000007798"/>
    </source>
</evidence>
<keyword evidence="6" id="KW-1015">Disulfide bond</keyword>
<dbReference type="PROSITE" id="PS50240">
    <property type="entry name" value="TRYPSIN_DOM"/>
    <property type="match status" value="1"/>
</dbReference>
<comment type="subcellular location">
    <subcellularLocation>
        <location evidence="1">Secreted</location>
        <location evidence="1">Extracellular space</location>
    </subcellularLocation>
</comment>
<dbReference type="SUPFAM" id="SSF50494">
    <property type="entry name" value="Trypsin-like serine proteases"/>
    <property type="match status" value="1"/>
</dbReference>
<dbReference type="EC" id="3.4.21.4" evidence="8"/>
<dbReference type="OMA" id="SANCMYR"/>
<name>B4NKQ5_DROWI</name>
<gene>
    <name evidence="11" type="primary">Dwil\GK13317</name>
    <name evidence="11" type="ORF">Dwil_GK13317</name>
</gene>
<evidence type="ECO:0000256" key="5">
    <source>
        <dbReference type="ARBA" id="ARBA00022825"/>
    </source>
</evidence>
<dbReference type="GO" id="GO:0005576">
    <property type="term" value="C:extracellular region"/>
    <property type="evidence" value="ECO:0007669"/>
    <property type="project" value="UniProtKB-SubCell"/>
</dbReference>
<dbReference type="PhylomeDB" id="B4NKQ5"/>
<feature type="domain" description="Peptidase S1" evidence="10">
    <location>
        <begin position="35"/>
        <end position="271"/>
    </location>
</feature>
<dbReference type="Proteomes" id="UP000007798">
    <property type="component" value="Unassembled WGS sequence"/>
</dbReference>
<evidence type="ECO:0000256" key="3">
    <source>
        <dbReference type="ARBA" id="ARBA00022729"/>
    </source>
</evidence>
<evidence type="ECO:0000256" key="7">
    <source>
        <dbReference type="ARBA" id="ARBA00036320"/>
    </source>
</evidence>
<dbReference type="InterPro" id="IPR009003">
    <property type="entry name" value="Peptidase_S1_PA"/>
</dbReference>
<evidence type="ECO:0000256" key="6">
    <source>
        <dbReference type="ARBA" id="ARBA00023157"/>
    </source>
</evidence>
<dbReference type="SMART" id="SM00020">
    <property type="entry name" value="Tryp_SPc"/>
    <property type="match status" value="1"/>
</dbReference>
<dbReference type="InParanoid" id="B4NKQ5"/>
<keyword evidence="2" id="KW-0645">Protease</keyword>
<dbReference type="KEGG" id="dwi:6650184"/>
<dbReference type="GO" id="GO:0006508">
    <property type="term" value="P:proteolysis"/>
    <property type="evidence" value="ECO:0007669"/>
    <property type="project" value="UniProtKB-KW"/>
</dbReference>
<keyword evidence="12" id="KW-1185">Reference proteome</keyword>
<evidence type="ECO:0000256" key="1">
    <source>
        <dbReference type="ARBA" id="ARBA00004239"/>
    </source>
</evidence>
<organism evidence="11 12">
    <name type="scientific">Drosophila willistoni</name>
    <name type="common">Fruit fly</name>
    <dbReference type="NCBI Taxonomy" id="7260"/>
    <lineage>
        <taxon>Eukaryota</taxon>
        <taxon>Metazoa</taxon>
        <taxon>Ecdysozoa</taxon>
        <taxon>Arthropoda</taxon>
        <taxon>Hexapoda</taxon>
        <taxon>Insecta</taxon>
        <taxon>Pterygota</taxon>
        <taxon>Neoptera</taxon>
        <taxon>Endopterygota</taxon>
        <taxon>Diptera</taxon>
        <taxon>Brachycera</taxon>
        <taxon>Muscomorpha</taxon>
        <taxon>Ephydroidea</taxon>
        <taxon>Drosophilidae</taxon>
        <taxon>Drosophila</taxon>
        <taxon>Sophophora</taxon>
    </lineage>
</organism>
<keyword evidence="5" id="KW-0720">Serine protease</keyword>
<dbReference type="PANTHER" id="PTHR24276">
    <property type="entry name" value="POLYSERASE-RELATED"/>
    <property type="match status" value="1"/>
</dbReference>
<dbReference type="InterPro" id="IPR050430">
    <property type="entry name" value="Peptidase_S1"/>
</dbReference>
<dbReference type="FunCoup" id="B4NKQ5">
    <property type="interactions" value="44"/>
</dbReference>
<dbReference type="HOGENOM" id="CLU_944199_0_0_1"/>
<keyword evidence="3 9" id="KW-0732">Signal</keyword>
<dbReference type="EMBL" id="CH964272">
    <property type="protein sequence ID" value="EDW84116.1"/>
    <property type="molecule type" value="Genomic_DNA"/>
</dbReference>
<evidence type="ECO:0000256" key="4">
    <source>
        <dbReference type="ARBA" id="ARBA00022801"/>
    </source>
</evidence>